<comment type="caution">
    <text evidence="2">The sequence shown here is derived from an EMBL/GenBank/DDBJ whole genome shotgun (WGS) entry which is preliminary data.</text>
</comment>
<evidence type="ECO:0000313" key="2">
    <source>
        <dbReference type="EMBL" id="RNA09582.1"/>
    </source>
</evidence>
<feature type="coiled-coil region" evidence="1">
    <location>
        <begin position="46"/>
        <end position="73"/>
    </location>
</feature>
<protein>
    <submittedName>
        <fullName evidence="2">Uncharacterized protein</fullName>
    </submittedName>
</protein>
<evidence type="ECO:0000256" key="1">
    <source>
        <dbReference type="SAM" id="Coils"/>
    </source>
</evidence>
<accession>A0A3M7QEF3</accession>
<gene>
    <name evidence="2" type="ORF">BpHYR1_039302</name>
</gene>
<dbReference type="OrthoDB" id="10157471at2759"/>
<sequence>MQDEDTSETRMNFDMMGKIDKRPSWVVGRDVEKDNYKRIIEFKKDLEDQLDFIEKYENNLDEIKQILLQQRLKQKRPSIYKPRGIGIIKDN</sequence>
<dbReference type="EMBL" id="REGN01006437">
    <property type="protein sequence ID" value="RNA09582.1"/>
    <property type="molecule type" value="Genomic_DNA"/>
</dbReference>
<dbReference type="Proteomes" id="UP000276133">
    <property type="component" value="Unassembled WGS sequence"/>
</dbReference>
<evidence type="ECO:0000313" key="3">
    <source>
        <dbReference type="Proteomes" id="UP000276133"/>
    </source>
</evidence>
<organism evidence="2 3">
    <name type="scientific">Brachionus plicatilis</name>
    <name type="common">Marine rotifer</name>
    <name type="synonym">Brachionus muelleri</name>
    <dbReference type="NCBI Taxonomy" id="10195"/>
    <lineage>
        <taxon>Eukaryota</taxon>
        <taxon>Metazoa</taxon>
        <taxon>Spiralia</taxon>
        <taxon>Gnathifera</taxon>
        <taxon>Rotifera</taxon>
        <taxon>Eurotatoria</taxon>
        <taxon>Monogononta</taxon>
        <taxon>Pseudotrocha</taxon>
        <taxon>Ploima</taxon>
        <taxon>Brachionidae</taxon>
        <taxon>Brachionus</taxon>
    </lineage>
</organism>
<name>A0A3M7QEF3_BRAPC</name>
<keyword evidence="1" id="KW-0175">Coiled coil</keyword>
<dbReference type="AlphaFoldDB" id="A0A3M7QEF3"/>
<keyword evidence="3" id="KW-1185">Reference proteome</keyword>
<proteinExistence type="predicted"/>
<reference evidence="2 3" key="1">
    <citation type="journal article" date="2018" name="Sci. Rep.">
        <title>Genomic signatures of local adaptation to the degree of environmental predictability in rotifers.</title>
        <authorList>
            <person name="Franch-Gras L."/>
            <person name="Hahn C."/>
            <person name="Garcia-Roger E.M."/>
            <person name="Carmona M.J."/>
            <person name="Serra M."/>
            <person name="Gomez A."/>
        </authorList>
    </citation>
    <scope>NUCLEOTIDE SEQUENCE [LARGE SCALE GENOMIC DNA]</scope>
    <source>
        <strain evidence="2">HYR1</strain>
    </source>
</reference>